<evidence type="ECO:0008006" key="11">
    <source>
        <dbReference type="Google" id="ProtNLM"/>
    </source>
</evidence>
<accession>A0A225E8P2</accession>
<organism evidence="9 10">
    <name type="scientific">Fimbriiglobus ruber</name>
    <dbReference type="NCBI Taxonomy" id="1908690"/>
    <lineage>
        <taxon>Bacteria</taxon>
        <taxon>Pseudomonadati</taxon>
        <taxon>Planctomycetota</taxon>
        <taxon>Planctomycetia</taxon>
        <taxon>Gemmatales</taxon>
        <taxon>Gemmataceae</taxon>
        <taxon>Fimbriiglobus</taxon>
    </lineage>
</organism>
<keyword evidence="5 8" id="KW-1133">Transmembrane helix</keyword>
<feature type="transmembrane region" description="Helical" evidence="8">
    <location>
        <begin position="112"/>
        <end position="132"/>
    </location>
</feature>
<dbReference type="GO" id="GO:0016758">
    <property type="term" value="F:hexosyltransferase activity"/>
    <property type="evidence" value="ECO:0007669"/>
    <property type="project" value="InterPro"/>
</dbReference>
<evidence type="ECO:0000256" key="1">
    <source>
        <dbReference type="ARBA" id="ARBA00004651"/>
    </source>
</evidence>
<reference evidence="10" key="1">
    <citation type="submission" date="2017-06" db="EMBL/GenBank/DDBJ databases">
        <title>Genome analysis of Fimbriiglobus ruber SP5, the first member of the order Planctomycetales with confirmed chitinolytic capability.</title>
        <authorList>
            <person name="Ravin N.V."/>
            <person name="Rakitin A.L."/>
            <person name="Ivanova A.A."/>
            <person name="Beletsky A.V."/>
            <person name="Kulichevskaya I.S."/>
            <person name="Mardanov A.V."/>
            <person name="Dedysh S.N."/>
        </authorList>
    </citation>
    <scope>NUCLEOTIDE SEQUENCE [LARGE SCALE GENOMIC DNA]</scope>
    <source>
        <strain evidence="10">SP5</strain>
    </source>
</reference>
<keyword evidence="6 8" id="KW-0472">Membrane</keyword>
<feature type="transmembrane region" description="Helical" evidence="8">
    <location>
        <begin position="224"/>
        <end position="245"/>
    </location>
</feature>
<dbReference type="OrthoDB" id="282256at2"/>
<dbReference type="Proteomes" id="UP000214646">
    <property type="component" value="Unassembled WGS sequence"/>
</dbReference>
<evidence type="ECO:0000256" key="8">
    <source>
        <dbReference type="SAM" id="Phobius"/>
    </source>
</evidence>
<evidence type="ECO:0000256" key="6">
    <source>
        <dbReference type="ARBA" id="ARBA00023136"/>
    </source>
</evidence>
<keyword evidence="10" id="KW-1185">Reference proteome</keyword>
<feature type="transmembrane region" description="Helical" evidence="8">
    <location>
        <begin position="144"/>
        <end position="173"/>
    </location>
</feature>
<keyword evidence="2" id="KW-1003">Cell membrane</keyword>
<feature type="transmembrane region" description="Helical" evidence="8">
    <location>
        <begin position="86"/>
        <end position="106"/>
    </location>
</feature>
<dbReference type="InterPro" id="IPR018584">
    <property type="entry name" value="GT87"/>
</dbReference>
<feature type="transmembrane region" description="Helical" evidence="8">
    <location>
        <begin position="12"/>
        <end position="34"/>
    </location>
</feature>
<evidence type="ECO:0000256" key="7">
    <source>
        <dbReference type="ARBA" id="ARBA00024033"/>
    </source>
</evidence>
<evidence type="ECO:0000313" key="9">
    <source>
        <dbReference type="EMBL" id="OWK44985.1"/>
    </source>
</evidence>
<dbReference type="EMBL" id="NIDE01000002">
    <property type="protein sequence ID" value="OWK44985.1"/>
    <property type="molecule type" value="Genomic_DNA"/>
</dbReference>
<dbReference type="RefSeq" id="WP_161967230.1">
    <property type="nucleotide sequence ID" value="NZ_NIDE01000002.1"/>
</dbReference>
<proteinExistence type="inferred from homology"/>
<keyword evidence="3" id="KW-0808">Transferase</keyword>
<comment type="subcellular location">
    <subcellularLocation>
        <location evidence="1">Cell membrane</location>
        <topology evidence="1">Multi-pass membrane protein</topology>
    </subcellularLocation>
</comment>
<sequence length="478" mass="50191">MPETDSPAQSFVFLTLRAPLLVAAIALSAVALNLRPAFFDNDFEDLFIYRAGAGLGLKGESPYRTEAISALVAGQYPNYTSFIENCGFFLSPVAIVVFAPFAGLPWPAAKLAWSLLCFGGAALAVWKLPAFAADDGRADGWPRLGRLAVACALLWNPTTYISMVVAQTPLFLFTCVVLGEAAYRAGWRRAAGLLWACAFIKPHLALPLLPLAWFLGGWRRAAEVVAWVGGLTLLGCWVSTGSPWLTVDYLEYLDAWHKQVLFNRAELNPQITSWNRLLIATGNPVVELSTKTTLAGYVVWAALVAARVRVASGLTPAPLLAVITIGTLAVAGIVSGTLVGYAICGACGVAQLWTAGSRPTRAWALAAAAAGSLVCCQVLGYEMVLLGLTAPHVLDLIAARRWGAAAVLGSGLMISSITHDAFQTATEIARLPPGVAAAVMATHCSVGTTLVAVAVLVFGWARVTPGTSAPSPASATSP</sequence>
<protein>
    <recommendedName>
        <fullName evidence="11">DUF2029 domain-containing protein</fullName>
    </recommendedName>
</protein>
<evidence type="ECO:0000256" key="5">
    <source>
        <dbReference type="ARBA" id="ARBA00022989"/>
    </source>
</evidence>
<evidence type="ECO:0000256" key="3">
    <source>
        <dbReference type="ARBA" id="ARBA00022679"/>
    </source>
</evidence>
<gene>
    <name evidence="9" type="ORF">FRUB_01316</name>
</gene>
<dbReference type="Pfam" id="PF09594">
    <property type="entry name" value="GT87"/>
    <property type="match status" value="1"/>
</dbReference>
<feature type="transmembrane region" description="Helical" evidence="8">
    <location>
        <begin position="193"/>
        <end position="215"/>
    </location>
</feature>
<keyword evidence="4 8" id="KW-0812">Transmembrane</keyword>
<feature type="transmembrane region" description="Helical" evidence="8">
    <location>
        <begin position="434"/>
        <end position="461"/>
    </location>
</feature>
<comment type="similarity">
    <text evidence="7">Belongs to the glycosyltransferase 87 family.</text>
</comment>
<comment type="caution">
    <text evidence="9">The sequence shown here is derived from an EMBL/GenBank/DDBJ whole genome shotgun (WGS) entry which is preliminary data.</text>
</comment>
<name>A0A225E8P2_9BACT</name>
<evidence type="ECO:0000256" key="2">
    <source>
        <dbReference type="ARBA" id="ARBA00022475"/>
    </source>
</evidence>
<evidence type="ECO:0000313" key="10">
    <source>
        <dbReference type="Proteomes" id="UP000214646"/>
    </source>
</evidence>
<feature type="transmembrane region" description="Helical" evidence="8">
    <location>
        <begin position="362"/>
        <end position="381"/>
    </location>
</feature>
<dbReference type="GO" id="GO:0005886">
    <property type="term" value="C:plasma membrane"/>
    <property type="evidence" value="ECO:0007669"/>
    <property type="project" value="UniProtKB-SubCell"/>
</dbReference>
<feature type="transmembrane region" description="Helical" evidence="8">
    <location>
        <begin position="319"/>
        <end position="350"/>
    </location>
</feature>
<dbReference type="AlphaFoldDB" id="A0A225E8P2"/>
<evidence type="ECO:0000256" key="4">
    <source>
        <dbReference type="ARBA" id="ARBA00022692"/>
    </source>
</evidence>